<organism evidence="1 2">
    <name type="scientific">Dufourea novaeangliae</name>
    <name type="common">Sweat bee</name>
    <dbReference type="NCBI Taxonomy" id="178035"/>
    <lineage>
        <taxon>Eukaryota</taxon>
        <taxon>Metazoa</taxon>
        <taxon>Ecdysozoa</taxon>
        <taxon>Arthropoda</taxon>
        <taxon>Hexapoda</taxon>
        <taxon>Insecta</taxon>
        <taxon>Pterygota</taxon>
        <taxon>Neoptera</taxon>
        <taxon>Endopterygota</taxon>
        <taxon>Hymenoptera</taxon>
        <taxon>Apocrita</taxon>
        <taxon>Aculeata</taxon>
        <taxon>Apoidea</taxon>
        <taxon>Anthophila</taxon>
        <taxon>Halictidae</taxon>
        <taxon>Rophitinae</taxon>
        <taxon>Dufourea</taxon>
    </lineage>
</organism>
<dbReference type="STRING" id="178035.A0A154PSL2"/>
<dbReference type="InterPro" id="IPR021109">
    <property type="entry name" value="Peptidase_aspartic_dom_sf"/>
</dbReference>
<evidence type="ECO:0000313" key="1">
    <source>
        <dbReference type="EMBL" id="KZC14906.1"/>
    </source>
</evidence>
<dbReference type="Pfam" id="PF03564">
    <property type="entry name" value="DUF1759"/>
    <property type="match status" value="1"/>
</dbReference>
<keyword evidence="2" id="KW-1185">Reference proteome</keyword>
<dbReference type="Proteomes" id="UP000076502">
    <property type="component" value="Unassembled WGS sequence"/>
</dbReference>
<reference evidence="1 2" key="1">
    <citation type="submission" date="2015-07" db="EMBL/GenBank/DDBJ databases">
        <title>The genome of Dufourea novaeangliae.</title>
        <authorList>
            <person name="Pan H."/>
            <person name="Kapheim K."/>
        </authorList>
    </citation>
    <scope>NUCLEOTIDE SEQUENCE [LARGE SCALE GENOMIC DNA]</scope>
    <source>
        <strain evidence="1">0120121106</strain>
        <tissue evidence="1">Whole body</tissue>
    </source>
</reference>
<sequence>MAECLEVLEPYVSPNQSSNTNAASTGSAAAIPLTQLPPIDLPPFDGNLEKWETFRDRFTSLIIDNPSLSNFSRMHYLASSVTDRAFNQIQSLDVTADNFSIAWNLLKSRFENKRRLINAHMSVLLNLPSVPRESLSGLQSLRDAVVARIASLIKLERSPAELWNDILVYIVSQRLDPNTRKAWNFKCGDDSKPQSFDTLCDFIDARLRALEEWQIPALPFESPTRSSRKITAATVSTQPSLRCCLCEANHKLFACPCFLNKTPIQRREWIKGANRCNNCLSARHNSRDCSSKFTCRRCNQKHHTLLHDDPRSVSKIEKATAHNSVVMDEKSIPDEVLSLSASADNCSRSHILLATAWINVASVSGRTISVRALLDQGSEMTFVTERLAQQLRLTRMRMPISISAVGGVNAETVRHAVQIAITPRNKSTQKITTALVLPTLTAYFPRRVPRDSSLNQFRDLSWADPDPNGFASDRCSHRSRSLR</sequence>
<accession>A0A154PSL2</accession>
<dbReference type="PANTHER" id="PTHR47331">
    <property type="entry name" value="PHD-TYPE DOMAIN-CONTAINING PROTEIN"/>
    <property type="match status" value="1"/>
</dbReference>
<dbReference type="OrthoDB" id="7553315at2759"/>
<dbReference type="CDD" id="cd00303">
    <property type="entry name" value="retropepsin_like"/>
    <property type="match status" value="1"/>
</dbReference>
<dbReference type="EMBL" id="KQ435149">
    <property type="protein sequence ID" value="KZC14906.1"/>
    <property type="molecule type" value="Genomic_DNA"/>
</dbReference>
<dbReference type="PANTHER" id="PTHR47331:SF5">
    <property type="entry name" value="RIBONUCLEASE H"/>
    <property type="match status" value="1"/>
</dbReference>
<protein>
    <submittedName>
        <fullName evidence="1">Uncharacterized protein</fullName>
    </submittedName>
</protein>
<dbReference type="AlphaFoldDB" id="A0A154PSL2"/>
<dbReference type="Gene3D" id="2.40.70.10">
    <property type="entry name" value="Acid Proteases"/>
    <property type="match status" value="1"/>
</dbReference>
<gene>
    <name evidence="1" type="ORF">WN55_07614</name>
</gene>
<proteinExistence type="predicted"/>
<name>A0A154PSL2_DUFNO</name>
<evidence type="ECO:0000313" key="2">
    <source>
        <dbReference type="Proteomes" id="UP000076502"/>
    </source>
</evidence>
<dbReference type="InterPro" id="IPR005312">
    <property type="entry name" value="DUF1759"/>
</dbReference>